<dbReference type="PANTHER" id="PTHR22946">
    <property type="entry name" value="DIENELACTONE HYDROLASE DOMAIN-CONTAINING PROTEIN-RELATED"/>
    <property type="match status" value="1"/>
</dbReference>
<comment type="caution">
    <text evidence="4">The sequence shown here is derived from an EMBL/GenBank/DDBJ whole genome shotgun (WGS) entry which is preliminary data.</text>
</comment>
<dbReference type="GO" id="GO:0016787">
    <property type="term" value="F:hydrolase activity"/>
    <property type="evidence" value="ECO:0007669"/>
    <property type="project" value="UniProtKB-KW"/>
</dbReference>
<comment type="similarity">
    <text evidence="1">Belongs to the AB hydrolase superfamily.</text>
</comment>
<dbReference type="PANTHER" id="PTHR22946:SF9">
    <property type="entry name" value="POLYKETIDE TRANSFERASE AF380"/>
    <property type="match status" value="1"/>
</dbReference>
<keyword evidence="5" id="KW-1185">Reference proteome</keyword>
<dbReference type="SUPFAM" id="SSF53474">
    <property type="entry name" value="alpha/beta-Hydrolases"/>
    <property type="match status" value="1"/>
</dbReference>
<dbReference type="Gene3D" id="1.10.10.800">
    <property type="match status" value="1"/>
</dbReference>
<dbReference type="InterPro" id="IPR029058">
    <property type="entry name" value="AB_hydrolase_fold"/>
</dbReference>
<reference evidence="5" key="1">
    <citation type="journal article" date="2019" name="Int. J. Syst. Evol. Microbiol.">
        <title>The Global Catalogue of Microorganisms (GCM) 10K type strain sequencing project: providing services to taxonomists for standard genome sequencing and annotation.</title>
        <authorList>
            <consortium name="The Broad Institute Genomics Platform"/>
            <consortium name="The Broad Institute Genome Sequencing Center for Infectious Disease"/>
            <person name="Wu L."/>
            <person name="Ma J."/>
        </authorList>
    </citation>
    <scope>NUCLEOTIDE SEQUENCE [LARGE SCALE GENOMIC DNA]</scope>
    <source>
        <strain evidence="5">JCM 12165</strain>
    </source>
</reference>
<proteinExistence type="inferred from homology"/>
<protein>
    <submittedName>
        <fullName evidence="4">Alpha/beta hydrolase</fullName>
    </submittedName>
</protein>
<feature type="domain" description="Xaa-Pro dipeptidyl-peptidase-like" evidence="3">
    <location>
        <begin position="26"/>
        <end position="275"/>
    </location>
</feature>
<name>A0ABW4FQV1_9PSEU</name>
<keyword evidence="2 4" id="KW-0378">Hydrolase</keyword>
<evidence type="ECO:0000313" key="5">
    <source>
        <dbReference type="Proteomes" id="UP001597145"/>
    </source>
</evidence>
<organism evidence="4 5">
    <name type="scientific">Pseudonocardia aurantiaca</name>
    <dbReference type="NCBI Taxonomy" id="75290"/>
    <lineage>
        <taxon>Bacteria</taxon>
        <taxon>Bacillati</taxon>
        <taxon>Actinomycetota</taxon>
        <taxon>Actinomycetes</taxon>
        <taxon>Pseudonocardiales</taxon>
        <taxon>Pseudonocardiaceae</taxon>
        <taxon>Pseudonocardia</taxon>
    </lineage>
</organism>
<dbReference type="Gene3D" id="3.40.50.1820">
    <property type="entry name" value="alpha/beta hydrolase"/>
    <property type="match status" value="1"/>
</dbReference>
<sequence length="308" mass="34159">MARRDIEFNAEGVTLRGWFYTGDGAQGAAPTVVMAHGFSAVKEMYLDDYAEAFAAAGLNALVYDNRGFGTSDGEPRQEIDPWAQVRDYRHAITYATTLPEVDVDRIGVWGTSYSGGHALVVAAIDRRVRAVVSQVPLVSGHDNFRALVRADFIDGFRAQFDADRLARFRGEPPAMVPVVDKDPLAPSALPTPDSYTWFTETHEKRAPSWRNEVTLRSVEMFTEYEPVAYLPYISPTPLLLLPAQNDVLTPTGLAVAAYEKAREPKKLQILPGGHFDAYVTGFESSSLPARDWFVEHLARWEGPGQLRP</sequence>
<dbReference type="RefSeq" id="WP_343978126.1">
    <property type="nucleotide sequence ID" value="NZ_BAAAJG010000010.1"/>
</dbReference>
<evidence type="ECO:0000256" key="1">
    <source>
        <dbReference type="ARBA" id="ARBA00008645"/>
    </source>
</evidence>
<gene>
    <name evidence="4" type="ORF">ACFSCY_24710</name>
</gene>
<dbReference type="EMBL" id="JBHUCP010000019">
    <property type="protein sequence ID" value="MFD1532632.1"/>
    <property type="molecule type" value="Genomic_DNA"/>
</dbReference>
<dbReference type="InterPro" id="IPR050261">
    <property type="entry name" value="FrsA_esterase"/>
</dbReference>
<dbReference type="Proteomes" id="UP001597145">
    <property type="component" value="Unassembled WGS sequence"/>
</dbReference>
<dbReference type="Pfam" id="PF02129">
    <property type="entry name" value="Peptidase_S15"/>
    <property type="match status" value="1"/>
</dbReference>
<evidence type="ECO:0000313" key="4">
    <source>
        <dbReference type="EMBL" id="MFD1532632.1"/>
    </source>
</evidence>
<evidence type="ECO:0000256" key="2">
    <source>
        <dbReference type="ARBA" id="ARBA00022801"/>
    </source>
</evidence>
<evidence type="ECO:0000259" key="3">
    <source>
        <dbReference type="Pfam" id="PF02129"/>
    </source>
</evidence>
<dbReference type="InterPro" id="IPR000383">
    <property type="entry name" value="Xaa-Pro-like_dom"/>
</dbReference>
<accession>A0ABW4FQV1</accession>